<keyword evidence="3" id="KW-1185">Reference proteome</keyword>
<evidence type="ECO:0000256" key="1">
    <source>
        <dbReference type="SAM" id="MobiDB-lite"/>
    </source>
</evidence>
<dbReference type="STRING" id="260086.SAMN05216207_10817"/>
<dbReference type="AlphaFoldDB" id="A0A1I5HZU9"/>
<gene>
    <name evidence="2" type="ORF">SAMN05216207_10817</name>
</gene>
<feature type="region of interest" description="Disordered" evidence="1">
    <location>
        <begin position="1"/>
        <end position="28"/>
    </location>
</feature>
<dbReference type="EMBL" id="FOUY01000081">
    <property type="protein sequence ID" value="SFO53777.1"/>
    <property type="molecule type" value="Genomic_DNA"/>
</dbReference>
<name>A0A1I5HZU9_PSUAM</name>
<proteinExistence type="predicted"/>
<sequence>MAGRRRSAAAADGAELAPTTRRSRPDRRRAALATRYAIATTDSERLQCAFDYFRGAASRRHPRPERAAELITAVTNRLIEAGDQLLRMQAQEPTRPRRKDAA</sequence>
<evidence type="ECO:0000313" key="3">
    <source>
        <dbReference type="Proteomes" id="UP000199614"/>
    </source>
</evidence>
<organism evidence="2 3">
    <name type="scientific">Pseudonocardia ammonioxydans</name>
    <dbReference type="NCBI Taxonomy" id="260086"/>
    <lineage>
        <taxon>Bacteria</taxon>
        <taxon>Bacillati</taxon>
        <taxon>Actinomycetota</taxon>
        <taxon>Actinomycetes</taxon>
        <taxon>Pseudonocardiales</taxon>
        <taxon>Pseudonocardiaceae</taxon>
        <taxon>Pseudonocardia</taxon>
    </lineage>
</organism>
<dbReference type="RefSeq" id="WP_093356757.1">
    <property type="nucleotide sequence ID" value="NZ_FOUY01000081.1"/>
</dbReference>
<evidence type="ECO:0000313" key="2">
    <source>
        <dbReference type="EMBL" id="SFO53777.1"/>
    </source>
</evidence>
<feature type="compositionally biased region" description="Low complexity" evidence="1">
    <location>
        <begin position="8"/>
        <end position="20"/>
    </location>
</feature>
<dbReference type="Proteomes" id="UP000199614">
    <property type="component" value="Unassembled WGS sequence"/>
</dbReference>
<protein>
    <submittedName>
        <fullName evidence="2">Uncharacterized protein</fullName>
    </submittedName>
</protein>
<reference evidence="2 3" key="1">
    <citation type="submission" date="2016-10" db="EMBL/GenBank/DDBJ databases">
        <authorList>
            <person name="de Groot N.N."/>
        </authorList>
    </citation>
    <scope>NUCLEOTIDE SEQUENCE [LARGE SCALE GENOMIC DNA]</scope>
    <source>
        <strain evidence="2 3">CGMCC 4.1877</strain>
    </source>
</reference>
<accession>A0A1I5HZU9</accession>